<reference evidence="1" key="1">
    <citation type="journal article" date="2015" name="Nature">
        <title>Complex archaea that bridge the gap between prokaryotes and eukaryotes.</title>
        <authorList>
            <person name="Spang A."/>
            <person name="Saw J.H."/>
            <person name="Jorgensen S.L."/>
            <person name="Zaremba-Niedzwiedzka K."/>
            <person name="Martijn J."/>
            <person name="Lind A.E."/>
            <person name="van Eijk R."/>
            <person name="Schleper C."/>
            <person name="Guy L."/>
            <person name="Ettema T.J."/>
        </authorList>
    </citation>
    <scope>NUCLEOTIDE SEQUENCE</scope>
</reference>
<protein>
    <submittedName>
        <fullName evidence="1">Uncharacterized protein</fullName>
    </submittedName>
</protein>
<proteinExistence type="predicted"/>
<accession>A0A0F9E8W8</accession>
<dbReference type="EMBL" id="LAZR01028409">
    <property type="protein sequence ID" value="KKL62696.1"/>
    <property type="molecule type" value="Genomic_DNA"/>
</dbReference>
<dbReference type="AlphaFoldDB" id="A0A0F9E8W8"/>
<gene>
    <name evidence="1" type="ORF">LCGC14_2182610</name>
</gene>
<organism evidence="1">
    <name type="scientific">marine sediment metagenome</name>
    <dbReference type="NCBI Taxonomy" id="412755"/>
    <lineage>
        <taxon>unclassified sequences</taxon>
        <taxon>metagenomes</taxon>
        <taxon>ecological metagenomes</taxon>
    </lineage>
</organism>
<evidence type="ECO:0000313" key="1">
    <source>
        <dbReference type="EMBL" id="KKL62696.1"/>
    </source>
</evidence>
<sequence>MKKFLLAIGAVMMLSTPAMAKIMCITKTQMMCNEDLGCEVINPVVWRVLDIENEQIHRCDNVGCDAIDIFHTNKSEDNGTTYLNFSFGGGAVLRMDSKTYKFVEMATWGLSSYISHGQCTLGE</sequence>
<name>A0A0F9E8W8_9ZZZZ</name>
<comment type="caution">
    <text evidence="1">The sequence shown here is derived from an EMBL/GenBank/DDBJ whole genome shotgun (WGS) entry which is preliminary data.</text>
</comment>